<dbReference type="AlphaFoldDB" id="A0AAV7IGH7"/>
<dbReference type="Proteomes" id="UP000826195">
    <property type="component" value="Unassembled WGS sequence"/>
</dbReference>
<gene>
    <name evidence="1" type="ORF">KQX54_009853</name>
</gene>
<reference evidence="1 2" key="1">
    <citation type="journal article" date="2021" name="J. Hered.">
        <title>A chromosome-level genome assembly of the parasitoid wasp, Cotesia glomerata (Hymenoptera: Braconidae).</title>
        <authorList>
            <person name="Pinto B.J."/>
            <person name="Weis J.J."/>
            <person name="Gamble T."/>
            <person name="Ode P.J."/>
            <person name="Paul R."/>
            <person name="Zaspel J.M."/>
        </authorList>
    </citation>
    <scope>NUCLEOTIDE SEQUENCE [LARGE SCALE GENOMIC DNA]</scope>
    <source>
        <strain evidence="1">CgM1</strain>
    </source>
</reference>
<dbReference type="EMBL" id="JAHXZJ010001864">
    <property type="protein sequence ID" value="KAH0549504.1"/>
    <property type="molecule type" value="Genomic_DNA"/>
</dbReference>
<keyword evidence="2" id="KW-1185">Reference proteome</keyword>
<organism evidence="1 2">
    <name type="scientific">Cotesia glomerata</name>
    <name type="common">Lepidopteran parasitic wasp</name>
    <name type="synonym">Apanteles glomeratus</name>
    <dbReference type="NCBI Taxonomy" id="32391"/>
    <lineage>
        <taxon>Eukaryota</taxon>
        <taxon>Metazoa</taxon>
        <taxon>Ecdysozoa</taxon>
        <taxon>Arthropoda</taxon>
        <taxon>Hexapoda</taxon>
        <taxon>Insecta</taxon>
        <taxon>Pterygota</taxon>
        <taxon>Neoptera</taxon>
        <taxon>Endopterygota</taxon>
        <taxon>Hymenoptera</taxon>
        <taxon>Apocrita</taxon>
        <taxon>Ichneumonoidea</taxon>
        <taxon>Braconidae</taxon>
        <taxon>Microgastrinae</taxon>
        <taxon>Cotesia</taxon>
    </lineage>
</organism>
<comment type="caution">
    <text evidence="1">The sequence shown here is derived from an EMBL/GenBank/DDBJ whole genome shotgun (WGS) entry which is preliminary data.</text>
</comment>
<protein>
    <submittedName>
        <fullName evidence="1">Uncharacterized protein</fullName>
    </submittedName>
</protein>
<evidence type="ECO:0000313" key="2">
    <source>
        <dbReference type="Proteomes" id="UP000826195"/>
    </source>
</evidence>
<evidence type="ECO:0000313" key="1">
    <source>
        <dbReference type="EMBL" id="KAH0549504.1"/>
    </source>
</evidence>
<sequence>MTESTLRTKGPDTLPDSPFSPFSTTSKKITSIILSAFKLTYSSSLLPNPCKYNTTLSLYHRRRNVNHHRIHAVIMMLDADGRWLIHTHRHMCNVFRVIATQMFWGELRGSWVDARRFGWLGELRSDEDGSRTSR</sequence>
<name>A0AAV7IGH7_COTGL</name>
<proteinExistence type="predicted"/>
<accession>A0AAV7IGH7</accession>